<feature type="domain" description="TonB-dependent receptor plug" evidence="4">
    <location>
        <begin position="147"/>
        <end position="226"/>
    </location>
</feature>
<dbReference type="SUPFAM" id="SSF56935">
    <property type="entry name" value="Porins"/>
    <property type="match status" value="1"/>
</dbReference>
<keyword evidence="3" id="KW-0998">Cell outer membrane</keyword>
<evidence type="ECO:0000256" key="1">
    <source>
        <dbReference type="ARBA" id="ARBA00004442"/>
    </source>
</evidence>
<dbReference type="RefSeq" id="WP_091541899.1">
    <property type="nucleotide sequence ID" value="NZ_FONY01000008.1"/>
</dbReference>
<evidence type="ECO:0000259" key="4">
    <source>
        <dbReference type="Pfam" id="PF07715"/>
    </source>
</evidence>
<gene>
    <name evidence="5" type="ORF">SAMN04488541_100875</name>
</gene>
<reference evidence="5 6" key="1">
    <citation type="submission" date="2016-10" db="EMBL/GenBank/DDBJ databases">
        <authorList>
            <person name="de Groot N.N."/>
        </authorList>
    </citation>
    <scope>NUCLEOTIDE SEQUENCE [LARGE SCALE GENOMIC DNA]</scope>
    <source>
        <strain>GEY</strain>
        <strain evidence="6">DSM 9560</strain>
    </source>
</reference>
<evidence type="ECO:0000313" key="5">
    <source>
        <dbReference type="EMBL" id="SFE85578.1"/>
    </source>
</evidence>
<dbReference type="InterPro" id="IPR037066">
    <property type="entry name" value="Plug_dom_sf"/>
</dbReference>
<dbReference type="STRING" id="1003.SAMN04488541_100875"/>
<dbReference type="Pfam" id="PF13715">
    <property type="entry name" value="CarbopepD_reg_2"/>
    <property type="match status" value="1"/>
</dbReference>
<protein>
    <submittedName>
        <fullName evidence="5">Outer membrane receptor proteins, mostly Fe transport</fullName>
    </submittedName>
</protein>
<evidence type="ECO:0000256" key="3">
    <source>
        <dbReference type="ARBA" id="ARBA00023237"/>
    </source>
</evidence>
<comment type="subcellular location">
    <subcellularLocation>
        <location evidence="1">Cell outer membrane</location>
    </subcellularLocation>
</comment>
<dbReference type="OrthoDB" id="1111684at2"/>
<dbReference type="EMBL" id="FONY01000008">
    <property type="protein sequence ID" value="SFE85578.1"/>
    <property type="molecule type" value="Genomic_DNA"/>
</dbReference>
<accession>A0A1I2DYV6</accession>
<keyword evidence="2" id="KW-0472">Membrane</keyword>
<dbReference type="Gene3D" id="2.40.170.20">
    <property type="entry name" value="TonB-dependent receptor, beta-barrel domain"/>
    <property type="match status" value="1"/>
</dbReference>
<name>A0A1I2DYV6_9BACT</name>
<dbReference type="GO" id="GO:0009279">
    <property type="term" value="C:cell outer membrane"/>
    <property type="evidence" value="ECO:0007669"/>
    <property type="project" value="UniProtKB-SubCell"/>
</dbReference>
<dbReference type="Gene3D" id="2.170.130.10">
    <property type="entry name" value="TonB-dependent receptor, plug domain"/>
    <property type="match status" value="1"/>
</dbReference>
<dbReference type="AlphaFoldDB" id="A0A1I2DYV6"/>
<sequence>MKNYFRLIYFFIFINQFSINHLQAQQTEKSTASGYVKDSKNGEKLIGVNVYIKGTTTGTTTNEYGFYSLTLPKGKYELVASYIGYSPLIKEIDLSAGNVKMDFEIVEQDIQLQEVVVKAEADDQNIKGIEMSVNKLDIKTIQKIPAFLGEVDVIRSIQLLPGVATVGEGATGFNVRGGAIDQNLVLLDEAPVYNSAHLFGFFSVFNPDAVKDVKLIKGGIPAQYGGRLSSLLDVRMKEGNSKRFEMNGGIGAIFSRLSIEAPIVKDKASFIVAARRSYIDVLAKPFLSSDLRGSQFYFYDLTAKVNYTINPKNTVFVSGYFGRDVFGSGFKFNWGNATSTVRWNHLFSDRLFMNLTAFYSNYDYEIGFKDDVNRSRFDWNSNIINYSVKPDFTYFLNTKNTIKFGAQSILYDFRPGNAVITSNDIKSDISLDPKYALESGFYIDNEQKIGEKLTLQYGFRYSTFQYMGKGEAYEFGQEKPNTRRPVISVKSYDQWETIQNYGNFEPRFSMNLELNATTSLKASYNRMVQYLHLVSNTAAATPVDVWTPSTNNIKPQLADQFAVGLFKNFQDNTYETSVEVYYKDMQNQLDFIDNSDLLLNRFLEGDLLQGIGRAYGAELYVKKNKGKLTGWISYTLSRTERQVEGLNNGNWFPNRYDRPHNLNTSVSYEFNEYWSASANFVLQSGTPVTFPTSRVQVQDYVIPYNVEATRNNFRVPTYHRLDFSVTKINRKKKPNQRWESNWVFSVYNAYNRRNPFTIYFRRNQDVPLNTEAVRLAIIGSIVPAVSYNFKF</sequence>
<dbReference type="InterPro" id="IPR036942">
    <property type="entry name" value="Beta-barrel_TonB_sf"/>
</dbReference>
<dbReference type="Proteomes" id="UP000199513">
    <property type="component" value="Unassembled WGS sequence"/>
</dbReference>
<evidence type="ECO:0000256" key="2">
    <source>
        <dbReference type="ARBA" id="ARBA00023136"/>
    </source>
</evidence>
<evidence type="ECO:0000313" key="6">
    <source>
        <dbReference type="Proteomes" id="UP000199513"/>
    </source>
</evidence>
<dbReference type="InterPro" id="IPR008969">
    <property type="entry name" value="CarboxyPept-like_regulatory"/>
</dbReference>
<keyword evidence="5" id="KW-0675">Receptor</keyword>
<keyword evidence="6" id="KW-1185">Reference proteome</keyword>
<dbReference type="Gene3D" id="2.60.40.1120">
    <property type="entry name" value="Carboxypeptidase-like, regulatory domain"/>
    <property type="match status" value="1"/>
</dbReference>
<dbReference type="Pfam" id="PF07715">
    <property type="entry name" value="Plug"/>
    <property type="match status" value="1"/>
</dbReference>
<dbReference type="InterPro" id="IPR012910">
    <property type="entry name" value="Plug_dom"/>
</dbReference>
<proteinExistence type="predicted"/>
<organism evidence="5 6">
    <name type="scientific">Thermoflexibacter ruber</name>
    <dbReference type="NCBI Taxonomy" id="1003"/>
    <lineage>
        <taxon>Bacteria</taxon>
        <taxon>Pseudomonadati</taxon>
        <taxon>Bacteroidota</taxon>
        <taxon>Cytophagia</taxon>
        <taxon>Cytophagales</taxon>
        <taxon>Thermoflexibacteraceae</taxon>
        <taxon>Thermoflexibacter</taxon>
    </lineage>
</organism>
<dbReference type="SUPFAM" id="SSF49464">
    <property type="entry name" value="Carboxypeptidase regulatory domain-like"/>
    <property type="match status" value="1"/>
</dbReference>